<keyword evidence="5" id="KW-0647">Proteasome</keyword>
<dbReference type="GO" id="GO:0005198">
    <property type="term" value="F:structural molecule activity"/>
    <property type="evidence" value="ECO:0007669"/>
    <property type="project" value="TreeGrafter"/>
</dbReference>
<evidence type="ECO:0000256" key="4">
    <source>
        <dbReference type="ARBA" id="ARBA00015732"/>
    </source>
</evidence>
<dbReference type="Pfam" id="PF22037">
    <property type="entry name" value="PSD13_N"/>
    <property type="match status" value="1"/>
</dbReference>
<reference evidence="10 11" key="1">
    <citation type="submission" date="2014-10" db="EMBL/GenBank/DDBJ databases">
        <title>Draft genome of the hookworm Ancylostoma caninum.</title>
        <authorList>
            <person name="Mitreva M."/>
        </authorList>
    </citation>
    <scope>NUCLEOTIDE SEQUENCE [LARGE SCALE GENOMIC DNA]</scope>
    <source>
        <strain evidence="10 11">Baltimore</strain>
    </source>
</reference>
<dbReference type="SUPFAM" id="SSF46785">
    <property type="entry name" value="Winged helix' DNA-binding domain"/>
    <property type="match status" value="1"/>
</dbReference>
<dbReference type="InterPro" id="IPR054179">
    <property type="entry name" value="PSD13_N"/>
</dbReference>
<dbReference type="GO" id="GO:0006511">
    <property type="term" value="P:ubiquitin-dependent protein catabolic process"/>
    <property type="evidence" value="ECO:0007669"/>
    <property type="project" value="TreeGrafter"/>
</dbReference>
<dbReference type="AlphaFoldDB" id="A0A368EZ23"/>
<dbReference type="PANTHER" id="PTHR10539">
    <property type="entry name" value="26S PROTEASOME NON-ATPASE REGULATORY SUBUNIT 13"/>
    <property type="match status" value="1"/>
</dbReference>
<dbReference type="InterPro" id="IPR035298">
    <property type="entry name" value="PSMD13"/>
</dbReference>
<evidence type="ECO:0000256" key="7">
    <source>
        <dbReference type="ARBA" id="ARBA00031303"/>
    </source>
</evidence>
<sequence>MSEKVEAYLAKNRKAAKSDVADIWLKFEQLYSRKLWHQLTQEIRAAQANPAFTASLNQKEFYDGFISEFEHRINALQLVEIVLPIAKYIFDQNKEAAYEFLSKIEKTVNKDKIALARVHAGQIELRLNHKDASDRLVDIKKVRDMIESTQKEIESFVGVTEAHAPFYKVSAMYLKEVGDFAGYYREALRYLGVEDIGKMSAEERHVQAVLIGFAALLGENVYNFGELLAHPILKALEGSSEKWLSEVLYAFNCGDLNKFYSLEKQWSEWDDLKRKKDFLVGKIRLLAIMELALARPSKERRISFKEIATKCQVQINEVEFLVMKALSKDLVRGAIDQVNQAVLITWVQPRVLNTSQVLSMANRIAAWSKDVIAMENIVSENAREILTKS</sequence>
<dbReference type="InterPro" id="IPR036390">
    <property type="entry name" value="WH_DNA-bd_sf"/>
</dbReference>
<evidence type="ECO:0000313" key="10">
    <source>
        <dbReference type="EMBL" id="RCN25081.1"/>
    </source>
</evidence>
<organism evidence="10 11">
    <name type="scientific">Ancylostoma caninum</name>
    <name type="common">Dog hookworm</name>
    <dbReference type="NCBI Taxonomy" id="29170"/>
    <lineage>
        <taxon>Eukaryota</taxon>
        <taxon>Metazoa</taxon>
        <taxon>Ecdysozoa</taxon>
        <taxon>Nematoda</taxon>
        <taxon>Chromadorea</taxon>
        <taxon>Rhabditida</taxon>
        <taxon>Rhabditina</taxon>
        <taxon>Rhabditomorpha</taxon>
        <taxon>Strongyloidea</taxon>
        <taxon>Ancylostomatidae</taxon>
        <taxon>Ancylostomatinae</taxon>
        <taxon>Ancylostoma</taxon>
    </lineage>
</organism>
<dbReference type="GO" id="GO:0008541">
    <property type="term" value="C:proteasome regulatory particle, lid subcomplex"/>
    <property type="evidence" value="ECO:0007669"/>
    <property type="project" value="TreeGrafter"/>
</dbReference>
<evidence type="ECO:0000256" key="3">
    <source>
        <dbReference type="ARBA" id="ARBA00011441"/>
    </source>
</evidence>
<dbReference type="OrthoDB" id="1093at2759"/>
<evidence type="ECO:0000256" key="2">
    <source>
        <dbReference type="ARBA" id="ARBA00006207"/>
    </source>
</evidence>
<gene>
    <name evidence="10" type="ORF">ANCCAN_29209</name>
</gene>
<dbReference type="InterPro" id="IPR000717">
    <property type="entry name" value="PCI_dom"/>
</dbReference>
<name>A0A368EZ23_ANCCA</name>
<dbReference type="PROSITE" id="PS50250">
    <property type="entry name" value="PCI"/>
    <property type="match status" value="1"/>
</dbReference>
<evidence type="ECO:0000256" key="6">
    <source>
        <dbReference type="ARBA" id="ARBA00029749"/>
    </source>
</evidence>
<evidence type="ECO:0000256" key="8">
    <source>
        <dbReference type="ARBA" id="ARBA00032323"/>
    </source>
</evidence>
<evidence type="ECO:0000313" key="11">
    <source>
        <dbReference type="Proteomes" id="UP000252519"/>
    </source>
</evidence>
<dbReference type="GO" id="GO:0005634">
    <property type="term" value="C:nucleus"/>
    <property type="evidence" value="ECO:0007669"/>
    <property type="project" value="TreeGrafter"/>
</dbReference>
<accession>A0A368EZ23</accession>
<dbReference type="PANTHER" id="PTHR10539:SF0">
    <property type="entry name" value="26S PROTEASOME NON-ATPASE REGULATORY SUBUNIT 13"/>
    <property type="match status" value="1"/>
</dbReference>
<dbReference type="SMART" id="SM00088">
    <property type="entry name" value="PINT"/>
    <property type="match status" value="1"/>
</dbReference>
<evidence type="ECO:0000256" key="5">
    <source>
        <dbReference type="ARBA" id="ARBA00022942"/>
    </source>
</evidence>
<keyword evidence="11" id="KW-1185">Reference proteome</keyword>
<proteinExistence type="inferred from homology"/>
<evidence type="ECO:0000259" key="9">
    <source>
        <dbReference type="PROSITE" id="PS50250"/>
    </source>
</evidence>
<comment type="function">
    <text evidence="1">Component of the 26S proteasome, a multiprotein complex involved in the ATP-dependent degradation of ubiquitinated proteins. This complex plays a key role in the maintenance of protein homeostasis by removing misfolded or damaged proteins, which could impair cellular functions, and by removing proteins whose functions are no longer required. Therefore, the proteasome participates in numerous cellular processes, including cell cycle progression, apoptosis, or DNA damage repair.</text>
</comment>
<comment type="caution">
    <text evidence="10">The sequence shown here is derived from an EMBL/GenBank/DDBJ whole genome shotgun (WGS) entry which is preliminary data.</text>
</comment>
<dbReference type="Proteomes" id="UP000252519">
    <property type="component" value="Unassembled WGS sequence"/>
</dbReference>
<dbReference type="EMBL" id="JOJR01014350">
    <property type="protein sequence ID" value="RCN25081.1"/>
    <property type="molecule type" value="Genomic_DNA"/>
</dbReference>
<comment type="similarity">
    <text evidence="2">Belongs to the proteasome subunit S11 family.</text>
</comment>
<protein>
    <recommendedName>
        <fullName evidence="4">26S proteasome non-ATPase regulatory subunit 13</fullName>
    </recommendedName>
    <alternativeName>
        <fullName evidence="6">26S proteasome regulatory subunit RPN9</fullName>
    </alternativeName>
    <alternativeName>
        <fullName evidence="8">26S proteasome regulatory subunit S11</fullName>
    </alternativeName>
    <alternativeName>
        <fullName evidence="7">26S proteasome regulatory subunit p40.5</fullName>
    </alternativeName>
</protein>
<comment type="subunit">
    <text evidence="3">Component of the 19S proteasome regulatory particle complex. The 26S proteasome consists of a 20S core particle (CP) and two 19S regulatory subunits (RP). The regulatory particle is made of a lid composed of 9 subunits including PSMD13, a base containing 6 ATPases and few additional components.</text>
</comment>
<feature type="domain" description="PCI" evidence="9">
    <location>
        <begin position="179"/>
        <end position="349"/>
    </location>
</feature>
<dbReference type="Pfam" id="PF01399">
    <property type="entry name" value="PCI"/>
    <property type="match status" value="1"/>
</dbReference>
<evidence type="ECO:0000256" key="1">
    <source>
        <dbReference type="ARBA" id="ARBA00002362"/>
    </source>
</evidence>
<dbReference type="STRING" id="29170.A0A368EZ23"/>
<dbReference type="GO" id="GO:0005829">
    <property type="term" value="C:cytosol"/>
    <property type="evidence" value="ECO:0007669"/>
    <property type="project" value="TreeGrafter"/>
</dbReference>